<sequence length="239" mass="26569">MGGVLRGGGGGRERCVRAGESRKKWANWEEKKNLRGRRNSGEVPNGDEKVNGVDKVLLEWRGGKKKAARPGREVEWAVEVRVLVRERVATAAEVLFNSDKSQKRKRKPKSMNMHEFTLWSAVRRQMSRSESERFCRKGSVVLHFIKPAWSPPPPPPVPFLPPSPGNVFTSTCVSEREKGTPAGTGTRGTISFLSQDGHPANLLPGRNGYRRVSRHFGGTVSEPLRPPPFHSFHPGCCVT</sequence>
<feature type="compositionally biased region" description="Gly residues" evidence="1">
    <location>
        <begin position="1"/>
        <end position="10"/>
    </location>
</feature>
<evidence type="ECO:0000313" key="2">
    <source>
        <dbReference type="EMBL" id="KAK6634322.1"/>
    </source>
</evidence>
<name>A0AAN8P5S4_POLSC</name>
<evidence type="ECO:0000313" key="3">
    <source>
        <dbReference type="Proteomes" id="UP001372834"/>
    </source>
</evidence>
<dbReference type="Proteomes" id="UP001372834">
    <property type="component" value="Unassembled WGS sequence"/>
</dbReference>
<comment type="caution">
    <text evidence="2">The sequence shown here is derived from an EMBL/GenBank/DDBJ whole genome shotgun (WGS) entry which is preliminary data.</text>
</comment>
<evidence type="ECO:0000256" key="1">
    <source>
        <dbReference type="SAM" id="MobiDB-lite"/>
    </source>
</evidence>
<organism evidence="2 3">
    <name type="scientific">Polyplax serrata</name>
    <name type="common">Common mouse louse</name>
    <dbReference type="NCBI Taxonomy" id="468196"/>
    <lineage>
        <taxon>Eukaryota</taxon>
        <taxon>Metazoa</taxon>
        <taxon>Ecdysozoa</taxon>
        <taxon>Arthropoda</taxon>
        <taxon>Hexapoda</taxon>
        <taxon>Insecta</taxon>
        <taxon>Pterygota</taxon>
        <taxon>Neoptera</taxon>
        <taxon>Paraneoptera</taxon>
        <taxon>Psocodea</taxon>
        <taxon>Troctomorpha</taxon>
        <taxon>Phthiraptera</taxon>
        <taxon>Anoplura</taxon>
        <taxon>Polyplacidae</taxon>
        <taxon>Polyplax</taxon>
    </lineage>
</organism>
<feature type="region of interest" description="Disordered" evidence="1">
    <location>
        <begin position="1"/>
        <end position="22"/>
    </location>
</feature>
<protein>
    <submittedName>
        <fullName evidence="2">Uncharacterized protein</fullName>
    </submittedName>
</protein>
<accession>A0AAN8P5S4</accession>
<dbReference type="AlphaFoldDB" id="A0AAN8P5S4"/>
<dbReference type="EMBL" id="JAWJWE010000005">
    <property type="protein sequence ID" value="KAK6634322.1"/>
    <property type="molecule type" value="Genomic_DNA"/>
</dbReference>
<proteinExistence type="predicted"/>
<gene>
    <name evidence="2" type="ORF">RUM43_011722</name>
</gene>
<reference evidence="2 3" key="1">
    <citation type="submission" date="2023-10" db="EMBL/GenBank/DDBJ databases">
        <title>Genomes of two closely related lineages of the louse Polyplax serrata with different host specificities.</title>
        <authorList>
            <person name="Martinu J."/>
            <person name="Tarabai H."/>
            <person name="Stefka J."/>
            <person name="Hypsa V."/>
        </authorList>
    </citation>
    <scope>NUCLEOTIDE SEQUENCE [LARGE SCALE GENOMIC DNA]</scope>
    <source>
        <strain evidence="2">HR10_N</strain>
    </source>
</reference>
<feature type="compositionally biased region" description="Basic and acidic residues" evidence="1">
    <location>
        <begin position="11"/>
        <end position="22"/>
    </location>
</feature>